<feature type="compositionally biased region" description="Basic and acidic residues" evidence="1">
    <location>
        <begin position="1"/>
        <end position="11"/>
    </location>
</feature>
<gene>
    <name evidence="2" type="ORF">CYNAS_LOCUS14217</name>
</gene>
<protein>
    <submittedName>
        <fullName evidence="2">Uncharacterized protein</fullName>
    </submittedName>
</protein>
<accession>A0AA36H1Z2</accession>
<reference evidence="2" key="1">
    <citation type="submission" date="2023-07" db="EMBL/GenBank/DDBJ databases">
        <authorList>
            <consortium name="CYATHOMIX"/>
        </authorList>
    </citation>
    <scope>NUCLEOTIDE SEQUENCE</scope>
    <source>
        <strain evidence="2">N/A</strain>
    </source>
</reference>
<dbReference type="Proteomes" id="UP001176961">
    <property type="component" value="Unassembled WGS sequence"/>
</dbReference>
<name>A0AA36H1Z2_CYLNA</name>
<sequence length="150" mass="16691">MVKKSLELGPKKKEKRLKKKLEPVKKEPEVPAAKQSSSKDRKGIQICVAFTFFREVAVVFLFSFAGTVEGFIGQFVPVPISEVVVQRSNAVDGQLWATKVSVRFEDSKGVDIALSKCHDVGPYRVCDFVDSEITRSSKFCSTVSKFVLIT</sequence>
<feature type="compositionally biased region" description="Basic and acidic residues" evidence="1">
    <location>
        <begin position="20"/>
        <end position="29"/>
    </location>
</feature>
<feature type="region of interest" description="Disordered" evidence="1">
    <location>
        <begin position="1"/>
        <end position="36"/>
    </location>
</feature>
<comment type="caution">
    <text evidence="2">The sequence shown here is derived from an EMBL/GenBank/DDBJ whole genome shotgun (WGS) entry which is preliminary data.</text>
</comment>
<evidence type="ECO:0000313" key="3">
    <source>
        <dbReference type="Proteomes" id="UP001176961"/>
    </source>
</evidence>
<organism evidence="2 3">
    <name type="scientific">Cylicocyclus nassatus</name>
    <name type="common">Nematode worm</name>
    <dbReference type="NCBI Taxonomy" id="53992"/>
    <lineage>
        <taxon>Eukaryota</taxon>
        <taxon>Metazoa</taxon>
        <taxon>Ecdysozoa</taxon>
        <taxon>Nematoda</taxon>
        <taxon>Chromadorea</taxon>
        <taxon>Rhabditida</taxon>
        <taxon>Rhabditina</taxon>
        <taxon>Rhabditomorpha</taxon>
        <taxon>Strongyloidea</taxon>
        <taxon>Strongylidae</taxon>
        <taxon>Cylicocyclus</taxon>
    </lineage>
</organism>
<evidence type="ECO:0000313" key="2">
    <source>
        <dbReference type="EMBL" id="CAJ0602234.1"/>
    </source>
</evidence>
<dbReference type="EMBL" id="CATQJL010000305">
    <property type="protein sequence ID" value="CAJ0602234.1"/>
    <property type="molecule type" value="Genomic_DNA"/>
</dbReference>
<keyword evidence="3" id="KW-1185">Reference proteome</keyword>
<dbReference type="AlphaFoldDB" id="A0AA36H1Z2"/>
<proteinExistence type="predicted"/>
<evidence type="ECO:0000256" key="1">
    <source>
        <dbReference type="SAM" id="MobiDB-lite"/>
    </source>
</evidence>